<dbReference type="Gene3D" id="1.25.40.10">
    <property type="entry name" value="Tetratricopeptide repeat domain"/>
    <property type="match status" value="1"/>
</dbReference>
<evidence type="ECO:0000313" key="1">
    <source>
        <dbReference type="EMBL" id="CAG8682392.1"/>
    </source>
</evidence>
<dbReference type="InterPro" id="IPR011990">
    <property type="entry name" value="TPR-like_helical_dom_sf"/>
</dbReference>
<dbReference type="PANTHER" id="PTHR43628">
    <property type="entry name" value="ACTIVATOR OF C KINASE PROTEIN 1-RELATED"/>
    <property type="match status" value="1"/>
</dbReference>
<gene>
    <name evidence="1" type="ORF">ALEPTO_LOCUS10895</name>
</gene>
<dbReference type="SUPFAM" id="SSF81901">
    <property type="entry name" value="HCP-like"/>
    <property type="match status" value="1"/>
</dbReference>
<dbReference type="AlphaFoldDB" id="A0A9N9EJK4"/>
<accession>A0A9N9EJK4</accession>
<evidence type="ECO:0000313" key="2">
    <source>
        <dbReference type="Proteomes" id="UP000789508"/>
    </source>
</evidence>
<keyword evidence="2" id="KW-1185">Reference proteome</keyword>
<reference evidence="1" key="1">
    <citation type="submission" date="2021-06" db="EMBL/GenBank/DDBJ databases">
        <authorList>
            <person name="Kallberg Y."/>
            <person name="Tangrot J."/>
            <person name="Rosling A."/>
        </authorList>
    </citation>
    <scope>NUCLEOTIDE SEQUENCE</scope>
    <source>
        <strain evidence="1">FL130A</strain>
    </source>
</reference>
<sequence>ENNMENNIEYQHENPFTENLDTRLSPLQKPGYSEKEYNLVSLLAKNFVIMSYSMWDSAVKDQIRSFLTQQKLSDYLAFSILEERVAEESPDWACLLAFCYHYGIGTEFDYQKAFAWYMNSGDRGDAFGLTQIGWCYSMAIGVSRDDDESLKYYHMGAIRGHPQSALKVGESKSDFRKRFYWLEKSAIGGFPDSIIRVIRHYENGWGVSRDKHKVLYWFKQYRNIGNHDVSIFLNAIMLRFPFSSIINRF</sequence>
<protein>
    <submittedName>
        <fullName evidence="1">14257_t:CDS:1</fullName>
    </submittedName>
</protein>
<organism evidence="1 2">
    <name type="scientific">Ambispora leptoticha</name>
    <dbReference type="NCBI Taxonomy" id="144679"/>
    <lineage>
        <taxon>Eukaryota</taxon>
        <taxon>Fungi</taxon>
        <taxon>Fungi incertae sedis</taxon>
        <taxon>Mucoromycota</taxon>
        <taxon>Glomeromycotina</taxon>
        <taxon>Glomeromycetes</taxon>
        <taxon>Archaeosporales</taxon>
        <taxon>Ambisporaceae</taxon>
        <taxon>Ambispora</taxon>
    </lineage>
</organism>
<dbReference type="InterPro" id="IPR052945">
    <property type="entry name" value="Mitotic_Regulator"/>
</dbReference>
<dbReference type="InterPro" id="IPR006597">
    <property type="entry name" value="Sel1-like"/>
</dbReference>
<dbReference type="Pfam" id="PF08238">
    <property type="entry name" value="Sel1"/>
    <property type="match status" value="4"/>
</dbReference>
<comment type="caution">
    <text evidence="1">The sequence shown here is derived from an EMBL/GenBank/DDBJ whole genome shotgun (WGS) entry which is preliminary data.</text>
</comment>
<dbReference type="OrthoDB" id="2435433at2759"/>
<name>A0A9N9EJK4_9GLOM</name>
<feature type="non-terminal residue" evidence="1">
    <location>
        <position position="1"/>
    </location>
</feature>
<dbReference type="SMART" id="SM00671">
    <property type="entry name" value="SEL1"/>
    <property type="match status" value="3"/>
</dbReference>
<proteinExistence type="predicted"/>
<dbReference type="PANTHER" id="PTHR43628:SF1">
    <property type="entry name" value="CHITIN SYNTHASE REGULATORY FACTOR 2-RELATED"/>
    <property type="match status" value="1"/>
</dbReference>
<dbReference type="EMBL" id="CAJVPS010014438">
    <property type="protein sequence ID" value="CAG8682392.1"/>
    <property type="molecule type" value="Genomic_DNA"/>
</dbReference>
<dbReference type="Proteomes" id="UP000789508">
    <property type="component" value="Unassembled WGS sequence"/>
</dbReference>